<comment type="caution">
    <text evidence="2">The sequence shown here is derived from an EMBL/GenBank/DDBJ whole genome shotgun (WGS) entry which is preliminary data.</text>
</comment>
<keyword evidence="3" id="KW-1185">Reference proteome</keyword>
<dbReference type="Proteomes" id="UP000249304">
    <property type="component" value="Unassembled WGS sequence"/>
</dbReference>
<protein>
    <submittedName>
        <fullName evidence="2">Uncharacterized protein</fullName>
    </submittedName>
</protein>
<name>A0A2W2E3V9_9ACTN</name>
<dbReference type="EMBL" id="POUD01000069">
    <property type="protein sequence ID" value="PZG17313.1"/>
    <property type="molecule type" value="Genomic_DNA"/>
</dbReference>
<reference evidence="2 3" key="1">
    <citation type="submission" date="2018-01" db="EMBL/GenBank/DDBJ databases">
        <title>Draft genome sequence of Nonomuraea sp. KC333.</title>
        <authorList>
            <person name="Sahin N."/>
            <person name="Saygin H."/>
            <person name="Ay H."/>
        </authorList>
    </citation>
    <scope>NUCLEOTIDE SEQUENCE [LARGE SCALE GENOMIC DNA]</scope>
    <source>
        <strain evidence="2 3">KC333</strain>
    </source>
</reference>
<feature type="region of interest" description="Disordered" evidence="1">
    <location>
        <begin position="1"/>
        <end position="46"/>
    </location>
</feature>
<proteinExistence type="predicted"/>
<dbReference type="AlphaFoldDB" id="A0A2W2E3V9"/>
<sequence>MAGAHAELGSAPGELVHPDLRVGVGDPQGRRKQPSVRAAASTSAGEASGMAARWLWISAGSRPILASTQDATSKVIRLSRPVANRDGRDSSLV</sequence>
<evidence type="ECO:0000256" key="1">
    <source>
        <dbReference type="SAM" id="MobiDB-lite"/>
    </source>
</evidence>
<accession>A0A2W2E3V9</accession>
<organism evidence="2 3">
    <name type="scientific">Nonomuraea aridisoli</name>
    <dbReference type="NCBI Taxonomy" id="2070368"/>
    <lineage>
        <taxon>Bacteria</taxon>
        <taxon>Bacillati</taxon>
        <taxon>Actinomycetota</taxon>
        <taxon>Actinomycetes</taxon>
        <taxon>Streptosporangiales</taxon>
        <taxon>Streptosporangiaceae</taxon>
        <taxon>Nonomuraea</taxon>
    </lineage>
</organism>
<evidence type="ECO:0000313" key="2">
    <source>
        <dbReference type="EMBL" id="PZG17313.1"/>
    </source>
</evidence>
<evidence type="ECO:0000313" key="3">
    <source>
        <dbReference type="Proteomes" id="UP000249304"/>
    </source>
</evidence>
<gene>
    <name evidence="2" type="ORF">C1J01_18500</name>
</gene>